<feature type="domain" description="Flavodoxin-like" evidence="3">
    <location>
        <begin position="80"/>
        <end position="201"/>
    </location>
</feature>
<evidence type="ECO:0000259" key="3">
    <source>
        <dbReference type="Pfam" id="PF12682"/>
    </source>
</evidence>
<feature type="region of interest" description="Disordered" evidence="1">
    <location>
        <begin position="27"/>
        <end position="51"/>
    </location>
</feature>
<feature type="compositionally biased region" description="Low complexity" evidence="1">
    <location>
        <begin position="34"/>
        <end position="50"/>
    </location>
</feature>
<dbReference type="Gene3D" id="3.40.50.360">
    <property type="match status" value="1"/>
</dbReference>
<keyword evidence="2" id="KW-0732">Signal</keyword>
<organism evidence="4 5">
    <name type="scientific">Catenuloplanes nepalensis</name>
    <dbReference type="NCBI Taxonomy" id="587533"/>
    <lineage>
        <taxon>Bacteria</taxon>
        <taxon>Bacillati</taxon>
        <taxon>Actinomycetota</taxon>
        <taxon>Actinomycetes</taxon>
        <taxon>Micromonosporales</taxon>
        <taxon>Micromonosporaceae</taxon>
        <taxon>Catenuloplanes</taxon>
    </lineage>
</organism>
<dbReference type="SUPFAM" id="SSF52218">
    <property type="entry name" value="Flavoproteins"/>
    <property type="match status" value="1"/>
</dbReference>
<protein>
    <submittedName>
        <fullName evidence="4">Flavodoxin</fullName>
    </submittedName>
</protein>
<evidence type="ECO:0000313" key="5">
    <source>
        <dbReference type="Proteomes" id="UP001240984"/>
    </source>
</evidence>
<evidence type="ECO:0000256" key="2">
    <source>
        <dbReference type="SAM" id="SignalP"/>
    </source>
</evidence>
<feature type="signal peptide" evidence="2">
    <location>
        <begin position="1"/>
        <end position="23"/>
    </location>
</feature>
<dbReference type="EMBL" id="JAUSRA010000001">
    <property type="protein sequence ID" value="MDP9794157.1"/>
    <property type="molecule type" value="Genomic_DNA"/>
</dbReference>
<keyword evidence="5" id="KW-1185">Reference proteome</keyword>
<dbReference type="PANTHER" id="PTHR39201">
    <property type="entry name" value="EXPORTED PROTEIN-RELATED"/>
    <property type="match status" value="1"/>
</dbReference>
<dbReference type="InterPro" id="IPR008254">
    <property type="entry name" value="Flavodoxin/NO_synth"/>
</dbReference>
<reference evidence="4 5" key="1">
    <citation type="submission" date="2023-07" db="EMBL/GenBank/DDBJ databases">
        <title>Sequencing the genomes of 1000 actinobacteria strains.</title>
        <authorList>
            <person name="Klenk H.-P."/>
        </authorList>
    </citation>
    <scope>NUCLEOTIDE SEQUENCE [LARGE SCALE GENOMIC DNA]</scope>
    <source>
        <strain evidence="4 5">DSM 44710</strain>
    </source>
</reference>
<dbReference type="Pfam" id="PF12682">
    <property type="entry name" value="Flavodoxin_4"/>
    <property type="match status" value="1"/>
</dbReference>
<name>A0ABT9MRV6_9ACTN</name>
<proteinExistence type="predicted"/>
<dbReference type="InterPro" id="IPR029039">
    <property type="entry name" value="Flavoprotein-like_sf"/>
</dbReference>
<feature type="chain" id="PRO_5046942653" evidence="2">
    <location>
        <begin position="24"/>
        <end position="226"/>
    </location>
</feature>
<dbReference type="Proteomes" id="UP001240984">
    <property type="component" value="Unassembled WGS sequence"/>
</dbReference>
<evidence type="ECO:0000313" key="4">
    <source>
        <dbReference type="EMBL" id="MDP9794157.1"/>
    </source>
</evidence>
<sequence length="226" mass="23998">MSPAGHARARLVLVGLSGLSLVAACDPPSSVTEGAPPVTGTSPSPVSSGAPGPGGRVLLAYFSRAGENYYDGGRRTLEIGNTEVVAGMIRGTIGCDVYRIDGAEPYSDSYDETVARNVREQDDDARPRITAPLPALDGYDTVIIGSPIWNVRPPMIMTTFTEALDFTGRTVFPLVTYAVSRLGRTEEVYRDTCRGAEFGEALAIRGEEAIGGLATVQDWSSRIGLR</sequence>
<dbReference type="PANTHER" id="PTHR39201:SF1">
    <property type="entry name" value="FLAVODOXIN-LIKE DOMAIN-CONTAINING PROTEIN"/>
    <property type="match status" value="1"/>
</dbReference>
<dbReference type="RefSeq" id="WP_306829291.1">
    <property type="nucleotide sequence ID" value="NZ_JAUSRA010000001.1"/>
</dbReference>
<accession>A0ABT9MRV6</accession>
<gene>
    <name evidence="4" type="ORF">J2S43_002669</name>
</gene>
<evidence type="ECO:0000256" key="1">
    <source>
        <dbReference type="SAM" id="MobiDB-lite"/>
    </source>
</evidence>
<comment type="caution">
    <text evidence="4">The sequence shown here is derived from an EMBL/GenBank/DDBJ whole genome shotgun (WGS) entry which is preliminary data.</text>
</comment>